<protein>
    <submittedName>
        <fullName evidence="1">Uncharacterized protein</fullName>
    </submittedName>
</protein>
<dbReference type="Proteomes" id="UP000004980">
    <property type="component" value="Unassembled WGS sequence"/>
</dbReference>
<evidence type="ECO:0000313" key="2">
    <source>
        <dbReference type="Proteomes" id="UP000004980"/>
    </source>
</evidence>
<gene>
    <name evidence="1" type="ORF">WQE_41969</name>
</gene>
<accession>A0ABN0F8R6</accession>
<proteinExistence type="predicted"/>
<sequence length="108" mass="11832">MPAVVAMTVDVLRRVPAGGRRQAAGGRRQAAGMDTKEFDEVFSEIVVNPLRDEGFRTADVPRSEIIANPNDTKDYLHGMWSLPAKAVTSKDYALPRPDRQQSLAYGCG</sequence>
<organism evidence="1 2">
    <name type="scientific">Paraburkholderia hospita</name>
    <dbReference type="NCBI Taxonomy" id="169430"/>
    <lineage>
        <taxon>Bacteria</taxon>
        <taxon>Pseudomonadati</taxon>
        <taxon>Pseudomonadota</taxon>
        <taxon>Betaproteobacteria</taxon>
        <taxon>Burkholderiales</taxon>
        <taxon>Burkholderiaceae</taxon>
        <taxon>Paraburkholderia</taxon>
    </lineage>
</organism>
<reference evidence="1 2" key="1">
    <citation type="journal article" date="2012" name="J. Bacteriol.">
        <title>Draft Genome Sequence of the Soil Bacterium Burkholderia terrae Strain BS001, Which Interacts with Fungal Surface Structures.</title>
        <authorList>
            <person name="Nazir R."/>
            <person name="Hansen M.A."/>
            <person name="Sorensen S."/>
            <person name="van Elsas J.D."/>
        </authorList>
    </citation>
    <scope>NUCLEOTIDE SEQUENCE [LARGE SCALE GENOMIC DNA]</scope>
    <source>
        <strain evidence="1 2">BS001</strain>
    </source>
</reference>
<comment type="caution">
    <text evidence="1">The sequence shown here is derived from an EMBL/GenBank/DDBJ whole genome shotgun (WGS) entry which is preliminary data.</text>
</comment>
<evidence type="ECO:0000313" key="1">
    <source>
        <dbReference type="EMBL" id="EIM94981.1"/>
    </source>
</evidence>
<name>A0ABN0F8R6_9BURK</name>
<keyword evidence="2" id="KW-1185">Reference proteome</keyword>
<dbReference type="EMBL" id="AKAU01000257">
    <property type="protein sequence ID" value="EIM94981.1"/>
    <property type="molecule type" value="Genomic_DNA"/>
</dbReference>